<protein>
    <submittedName>
        <fullName evidence="2">S-formylglutathione hydrolase FrmB</fullName>
    </submittedName>
</protein>
<dbReference type="Gene3D" id="3.40.50.1820">
    <property type="entry name" value="alpha/beta hydrolase"/>
    <property type="match status" value="1"/>
</dbReference>
<dbReference type="PANTHER" id="PTHR48098:SF1">
    <property type="entry name" value="DIACYLGLYCEROL ACYLTRANSFERASE_MYCOLYLTRANSFERASE AG85A"/>
    <property type="match status" value="1"/>
</dbReference>
<dbReference type="SUPFAM" id="SSF53474">
    <property type="entry name" value="alpha/beta-Hydrolases"/>
    <property type="match status" value="1"/>
</dbReference>
<keyword evidence="3" id="KW-1185">Reference proteome</keyword>
<keyword evidence="1" id="KW-0812">Transmembrane</keyword>
<keyword evidence="1" id="KW-1133">Transmembrane helix</keyword>
<dbReference type="OrthoDB" id="3723842at2"/>
<feature type="transmembrane region" description="Helical" evidence="1">
    <location>
        <begin position="100"/>
        <end position="119"/>
    </location>
</feature>
<dbReference type="AlphaFoldDB" id="A0A1I2SL33"/>
<organism evidence="2 3">
    <name type="scientific">Corynebacterium spheniscorum</name>
    <dbReference type="NCBI Taxonomy" id="185761"/>
    <lineage>
        <taxon>Bacteria</taxon>
        <taxon>Bacillati</taxon>
        <taxon>Actinomycetota</taxon>
        <taxon>Actinomycetes</taxon>
        <taxon>Mycobacteriales</taxon>
        <taxon>Corynebacteriaceae</taxon>
        <taxon>Corynebacterium</taxon>
    </lineage>
</organism>
<feature type="transmembrane region" description="Helical" evidence="1">
    <location>
        <begin position="73"/>
        <end position="93"/>
    </location>
</feature>
<dbReference type="InterPro" id="IPR029058">
    <property type="entry name" value="AB_hydrolase_fold"/>
</dbReference>
<feature type="transmembrane region" description="Helical" evidence="1">
    <location>
        <begin position="44"/>
        <end position="61"/>
    </location>
</feature>
<evidence type="ECO:0000256" key="1">
    <source>
        <dbReference type="SAM" id="Phobius"/>
    </source>
</evidence>
<accession>A0A1I2SL33</accession>
<dbReference type="InterPro" id="IPR000801">
    <property type="entry name" value="Esterase-like"/>
</dbReference>
<proteinExistence type="predicted"/>
<evidence type="ECO:0000313" key="2">
    <source>
        <dbReference type="EMBL" id="SFG51617.1"/>
    </source>
</evidence>
<keyword evidence="2" id="KW-0378">Hydrolase</keyword>
<dbReference type="GO" id="GO:0016747">
    <property type="term" value="F:acyltransferase activity, transferring groups other than amino-acyl groups"/>
    <property type="evidence" value="ECO:0007669"/>
    <property type="project" value="TreeGrafter"/>
</dbReference>
<dbReference type="RefSeq" id="WP_092285266.1">
    <property type="nucleotide sequence ID" value="NZ_FOPJ01000005.1"/>
</dbReference>
<feature type="transmembrane region" description="Helical" evidence="1">
    <location>
        <begin position="15"/>
        <end position="35"/>
    </location>
</feature>
<dbReference type="EMBL" id="FOPJ01000005">
    <property type="protein sequence ID" value="SFG51617.1"/>
    <property type="molecule type" value="Genomic_DNA"/>
</dbReference>
<dbReference type="PANTHER" id="PTHR48098">
    <property type="entry name" value="ENTEROCHELIN ESTERASE-RELATED"/>
    <property type="match status" value="1"/>
</dbReference>
<gene>
    <name evidence="2" type="ORF">SAMN05660282_01119</name>
</gene>
<dbReference type="InterPro" id="IPR050583">
    <property type="entry name" value="Mycobacterial_A85_antigen"/>
</dbReference>
<dbReference type="Pfam" id="PF00756">
    <property type="entry name" value="Esterase"/>
    <property type="match status" value="1"/>
</dbReference>
<dbReference type="Proteomes" id="UP000199065">
    <property type="component" value="Unassembled WGS sequence"/>
</dbReference>
<evidence type="ECO:0000313" key="3">
    <source>
        <dbReference type="Proteomes" id="UP000199065"/>
    </source>
</evidence>
<dbReference type="GO" id="GO:0016787">
    <property type="term" value="F:hydrolase activity"/>
    <property type="evidence" value="ECO:0007669"/>
    <property type="project" value="UniProtKB-KW"/>
</dbReference>
<keyword evidence="1" id="KW-0472">Membrane</keyword>
<reference evidence="2 3" key="1">
    <citation type="submission" date="2016-10" db="EMBL/GenBank/DDBJ databases">
        <authorList>
            <person name="de Groot N.N."/>
        </authorList>
    </citation>
    <scope>NUCLEOTIDE SEQUENCE [LARGE SCALE GENOMIC DNA]</scope>
    <source>
        <strain>J11</strain>
        <strain evidence="3">PG 39</strain>
    </source>
</reference>
<sequence length="423" mass="45979">MSQFARSISLVDTPAAIVLVSAVTICALIAALGFFDPEKRSRTSWTLIISLALTAVVWLVLEKIWRPFPDPVPLRVYLASAASAFVVLSALVVRGWRIRLILPAVLSIAAAWGCANLVYQQYPTLASLHPAPQAVRMDYQEFQKLSLPPTIDGEAAGALVRIPATGEVSGFKARDAVAYVPPAYWTKPELRLPVLVLMAGNPGQPMQWFSNGQGEITADNYQAQHDGIAPVIVSVDATGSLTANPLCIDGPEDQVQTYLSRDVPELIHQHFPRINPDQRSWTIGGLSYGGTCALQVVTNSPRAYGSFLNFSGQAEPTIGSHKETLDRFFGGSEQAFEAINPATILSRAAADKDQRFRGIAGRFVAGERDQSSGEALAKLNDLTQQVGMRTEFTTVPGAHSYEVWRVALRENLDWVVRRGGINP</sequence>
<name>A0A1I2SL33_9CORY</name>
<dbReference type="STRING" id="185761.SAMN05660282_01119"/>